<gene>
    <name evidence="2" type="ORF">GO485_11560</name>
    <name evidence="3" type="ORF">IP92_01911</name>
</gene>
<evidence type="ECO:0000256" key="1">
    <source>
        <dbReference type="SAM" id="MobiDB-lite"/>
    </source>
</evidence>
<sequence>MRQLETDLILRFHTALHAQFSRRQGGTLAGTALGGQDRALADYLLAANARFALIEFKAAAAAIATEDDKPLRHRLCRALGTCRQSAALARDIHYLAWGSHAERNVPGFGMQTVEDIVVTPYAGKVCPLLDEAYPAPAQTEEPSERFIRRFLGSRTAGGSARRFKAYLELLYGIAGGCTASELKRFEGFVYVYVAGAVLHEVRFHGLDHLLELTLGRSPERAPERLTEREPERKQTRERDGPELSM</sequence>
<protein>
    <submittedName>
        <fullName evidence="3">Uncharacterized protein</fullName>
    </submittedName>
</protein>
<reference evidence="3" key="2">
    <citation type="submission" date="2019-07" db="EMBL/GenBank/DDBJ databases">
        <authorList>
            <person name="Whitman W."/>
            <person name="Huntemann M."/>
            <person name="Clum A."/>
            <person name="Pillay M."/>
            <person name="Palaniappan K."/>
            <person name="Varghese N."/>
            <person name="Mikhailova N."/>
            <person name="Stamatis D."/>
            <person name="Reddy T."/>
            <person name="Daum C."/>
            <person name="Shapiro N."/>
            <person name="Ivanova N."/>
            <person name="Kyrpides N."/>
            <person name="Woyke T."/>
        </authorList>
    </citation>
    <scope>NUCLEOTIDE SEQUENCE</scope>
    <source>
        <strain evidence="3">CGMCC 1.10685</strain>
    </source>
</reference>
<evidence type="ECO:0000313" key="2">
    <source>
        <dbReference type="EMBL" id="QGZ39620.1"/>
    </source>
</evidence>
<feature type="region of interest" description="Disordered" evidence="1">
    <location>
        <begin position="219"/>
        <end position="245"/>
    </location>
</feature>
<name>A0A562PVS7_9BURK</name>
<organism evidence="3 4">
    <name type="scientific">Pseudoduganella flava</name>
    <dbReference type="NCBI Taxonomy" id="871742"/>
    <lineage>
        <taxon>Bacteria</taxon>
        <taxon>Pseudomonadati</taxon>
        <taxon>Pseudomonadota</taxon>
        <taxon>Betaproteobacteria</taxon>
        <taxon>Burkholderiales</taxon>
        <taxon>Oxalobacteraceae</taxon>
        <taxon>Telluria group</taxon>
        <taxon>Pseudoduganella</taxon>
    </lineage>
</organism>
<evidence type="ECO:0000313" key="3">
    <source>
        <dbReference type="EMBL" id="TWI48519.1"/>
    </source>
</evidence>
<dbReference type="RefSeq" id="WP_145874310.1">
    <property type="nucleotide sequence ID" value="NZ_CP046904.1"/>
</dbReference>
<dbReference type="EMBL" id="CP046904">
    <property type="protein sequence ID" value="QGZ39620.1"/>
    <property type="molecule type" value="Genomic_DNA"/>
</dbReference>
<reference evidence="2 5" key="3">
    <citation type="submission" date="2019-12" db="EMBL/GenBank/DDBJ databases">
        <title>Draft Genome Sequences of Six Type Strains of the Genus Massilia.</title>
        <authorList>
            <person name="Miess H."/>
            <person name="Frediansyah A."/>
            <person name="Goeker M."/>
            <person name="Gross H."/>
        </authorList>
    </citation>
    <scope>NUCLEOTIDE SEQUENCE [LARGE SCALE GENOMIC DNA]</scope>
    <source>
        <strain evidence="2 5">DSM 26639</strain>
    </source>
</reference>
<evidence type="ECO:0000313" key="5">
    <source>
        <dbReference type="Proteomes" id="UP000437862"/>
    </source>
</evidence>
<evidence type="ECO:0000313" key="4">
    <source>
        <dbReference type="Proteomes" id="UP000315112"/>
    </source>
</evidence>
<dbReference type="Proteomes" id="UP000437862">
    <property type="component" value="Chromosome"/>
</dbReference>
<dbReference type="EMBL" id="VLKW01000003">
    <property type="protein sequence ID" value="TWI48519.1"/>
    <property type="molecule type" value="Genomic_DNA"/>
</dbReference>
<proteinExistence type="predicted"/>
<dbReference type="Proteomes" id="UP000315112">
    <property type="component" value="Unassembled WGS sequence"/>
</dbReference>
<keyword evidence="5" id="KW-1185">Reference proteome</keyword>
<reference evidence="3 4" key="1">
    <citation type="journal article" date="2015" name="Stand. Genomic Sci.">
        <title>Genomic Encyclopedia of Bacterial and Archaeal Type Strains, Phase III: the genomes of soil and plant-associated and newly described type strains.</title>
        <authorList>
            <person name="Whitman W.B."/>
            <person name="Woyke T."/>
            <person name="Klenk H.P."/>
            <person name="Zhou Y."/>
            <person name="Lilburn T.G."/>
            <person name="Beck B.J."/>
            <person name="De Vos P."/>
            <person name="Vandamme P."/>
            <person name="Eisen J.A."/>
            <person name="Garrity G."/>
            <person name="Hugenholtz P."/>
            <person name="Kyrpides N.C."/>
        </authorList>
    </citation>
    <scope>NUCLEOTIDE SEQUENCE [LARGE SCALE GENOMIC DNA]</scope>
    <source>
        <strain evidence="3 4">CGMCC 1.10685</strain>
    </source>
</reference>
<dbReference type="AlphaFoldDB" id="A0A562PVS7"/>
<accession>A0A562PVS7</accession>